<protein>
    <submittedName>
        <fullName evidence="3">MerR family transcriptional regulator</fullName>
    </submittedName>
</protein>
<dbReference type="SMART" id="SM00422">
    <property type="entry name" value="HTH_MERR"/>
    <property type="match status" value="1"/>
</dbReference>
<dbReference type="PANTHER" id="PTHR30204:SF92">
    <property type="entry name" value="HTH-TYPE TRANSCRIPTIONAL REGULATOR ZNTR"/>
    <property type="match status" value="1"/>
</dbReference>
<sequence>MKIGELAKATGCSVEAIRFYEKQGLLPEVKRTSNNFRYYNEQHLTRLAFICYCRSLDLQLNEIKILLNLHHNSKNPSQQINALLDKHIKAIAERIHQLEHLRMELLKLKHELKSDNPDMIQNLLPQHFFNFSILK</sequence>
<dbReference type="Proteomes" id="UP000092649">
    <property type="component" value="Unassembled WGS sequence"/>
</dbReference>
<reference evidence="3 4" key="1">
    <citation type="submission" date="2014-11" db="EMBL/GenBank/DDBJ databases">
        <title>Pan-genome of Gallibacterium spp.</title>
        <authorList>
            <person name="Kudirkiene E."/>
            <person name="Bojesen A.M."/>
        </authorList>
    </citation>
    <scope>NUCLEOTIDE SEQUENCE [LARGE SCALE GENOMIC DNA]</scope>
    <source>
        <strain evidence="3 4">F150</strain>
    </source>
</reference>
<evidence type="ECO:0000313" key="3">
    <source>
        <dbReference type="EMBL" id="OBW94293.1"/>
    </source>
</evidence>
<dbReference type="PANTHER" id="PTHR30204">
    <property type="entry name" value="REDOX-CYCLING DRUG-SENSING TRANSCRIPTIONAL ACTIVATOR SOXR"/>
    <property type="match status" value="1"/>
</dbReference>
<dbReference type="InterPro" id="IPR047057">
    <property type="entry name" value="MerR_fam"/>
</dbReference>
<proteinExistence type="predicted"/>
<dbReference type="OrthoDB" id="9808480at2"/>
<gene>
    <name evidence="3" type="ORF">QS62_06395</name>
</gene>
<name>A0A1A7NX70_9PAST</name>
<dbReference type="InterPro" id="IPR009061">
    <property type="entry name" value="DNA-bd_dom_put_sf"/>
</dbReference>
<dbReference type="PROSITE" id="PS00552">
    <property type="entry name" value="HTH_MERR_1"/>
    <property type="match status" value="1"/>
</dbReference>
<dbReference type="PRINTS" id="PR00040">
    <property type="entry name" value="HTHMERR"/>
</dbReference>
<accession>A0A1A7NX70</accession>
<dbReference type="GO" id="GO:0003677">
    <property type="term" value="F:DNA binding"/>
    <property type="evidence" value="ECO:0007669"/>
    <property type="project" value="UniProtKB-KW"/>
</dbReference>
<evidence type="ECO:0000256" key="1">
    <source>
        <dbReference type="ARBA" id="ARBA00023125"/>
    </source>
</evidence>
<dbReference type="AlphaFoldDB" id="A0A1A7NX70"/>
<dbReference type="PATRIC" id="fig|505341.3.peg.1285"/>
<dbReference type="Pfam" id="PF13411">
    <property type="entry name" value="MerR_1"/>
    <property type="match status" value="1"/>
</dbReference>
<dbReference type="RefSeq" id="WP_066107601.1">
    <property type="nucleotide sequence ID" value="NZ_JTJL01000027.1"/>
</dbReference>
<evidence type="ECO:0000259" key="2">
    <source>
        <dbReference type="PROSITE" id="PS50937"/>
    </source>
</evidence>
<evidence type="ECO:0000313" key="4">
    <source>
        <dbReference type="Proteomes" id="UP000092649"/>
    </source>
</evidence>
<keyword evidence="1" id="KW-0238">DNA-binding</keyword>
<dbReference type="PROSITE" id="PS50937">
    <property type="entry name" value="HTH_MERR_2"/>
    <property type="match status" value="1"/>
</dbReference>
<dbReference type="SUPFAM" id="SSF46955">
    <property type="entry name" value="Putative DNA-binding domain"/>
    <property type="match status" value="1"/>
</dbReference>
<keyword evidence="4" id="KW-1185">Reference proteome</keyword>
<feature type="domain" description="HTH merR-type" evidence="2">
    <location>
        <begin position="1"/>
        <end position="69"/>
    </location>
</feature>
<dbReference type="Gene3D" id="1.10.1660.10">
    <property type="match status" value="1"/>
</dbReference>
<dbReference type="EMBL" id="JTJL01000027">
    <property type="protein sequence ID" value="OBW94293.1"/>
    <property type="molecule type" value="Genomic_DNA"/>
</dbReference>
<dbReference type="InterPro" id="IPR000551">
    <property type="entry name" value="MerR-type_HTH_dom"/>
</dbReference>
<dbReference type="GO" id="GO:0003700">
    <property type="term" value="F:DNA-binding transcription factor activity"/>
    <property type="evidence" value="ECO:0007669"/>
    <property type="project" value="InterPro"/>
</dbReference>
<comment type="caution">
    <text evidence="3">The sequence shown here is derived from an EMBL/GenBank/DDBJ whole genome shotgun (WGS) entry which is preliminary data.</text>
</comment>
<organism evidence="3 4">
    <name type="scientific">Gallibacterium salpingitidis</name>
    <dbReference type="NCBI Taxonomy" id="505341"/>
    <lineage>
        <taxon>Bacteria</taxon>
        <taxon>Pseudomonadati</taxon>
        <taxon>Pseudomonadota</taxon>
        <taxon>Gammaproteobacteria</taxon>
        <taxon>Pasteurellales</taxon>
        <taxon>Pasteurellaceae</taxon>
        <taxon>Gallibacterium</taxon>
    </lineage>
</organism>